<dbReference type="InterPro" id="IPR035906">
    <property type="entry name" value="MetI-like_sf"/>
</dbReference>
<feature type="transmembrane region" description="Helical" evidence="8">
    <location>
        <begin position="136"/>
        <end position="158"/>
    </location>
</feature>
<keyword evidence="5 8" id="KW-0812">Transmembrane</keyword>
<evidence type="ECO:0000313" key="10">
    <source>
        <dbReference type="EMBL" id="MCF4142649.1"/>
    </source>
</evidence>
<feature type="transmembrane region" description="Helical" evidence="8">
    <location>
        <begin position="504"/>
        <end position="527"/>
    </location>
</feature>
<keyword evidence="6 8" id="KW-1133">Transmembrane helix</keyword>
<dbReference type="CDD" id="cd06261">
    <property type="entry name" value="TM_PBP2"/>
    <property type="match status" value="2"/>
</dbReference>
<organism evidence="10 11">
    <name type="scientific">Dethiosulfovibrio marinus</name>
    <dbReference type="NCBI Taxonomy" id="133532"/>
    <lineage>
        <taxon>Bacteria</taxon>
        <taxon>Thermotogati</taxon>
        <taxon>Synergistota</taxon>
        <taxon>Synergistia</taxon>
        <taxon>Synergistales</taxon>
        <taxon>Dethiosulfovibrionaceae</taxon>
        <taxon>Dethiosulfovibrio</taxon>
    </lineage>
</organism>
<evidence type="ECO:0000256" key="5">
    <source>
        <dbReference type="ARBA" id="ARBA00022692"/>
    </source>
</evidence>
<sequence length="537" mass="57322">MGRRGASLALWAALGVFVLYPLGRLFVVATTHGGGFSPTPLLNVMTDGYSLAAMRNTAILATAVATAGTAIGFAFALCSSGIPIPRWIGRSVDSVVVLPLVSPPFMTGISLSVLLGPGGTIPNLIGMPDLNLYGFWGTWLAEIMTYFPLAYLALSAVLEGIDGELEESAMTLGATRLQAFREVTVPLAIPGLANSFLLLFGASLADFASPMVMGGHNFPVLTTQAYLRITGMYDLQGGAALSLFLIIPAIGVYLIQRRWTENREFTTISGKGGRDRPRRPIEKWEKWVLAVVASISSFLLVVYGTILTASLVRAWGLDNSFTLEHYGYALSSGLGSIKDTFLLATTATLIGTVVSVTAGYLVTKRETPLRGTMEAVSLLNSILPGTAVGIAYVIAFNSGPIVLTGTMTILVALCVFRYGAAAMRLTIASLSQMDRSLEEAAMNLGASGFTVFRKITVPLIAPAISGGMKSLFVISMTAISAMIFLVSVRWNLLTVRILECITELMFGQAAALSVVLVTIVFSVSKLIDRLFRVRWRS</sequence>
<dbReference type="InterPro" id="IPR000515">
    <property type="entry name" value="MetI-like"/>
</dbReference>
<gene>
    <name evidence="10" type="ORF">L2W38_07450</name>
</gene>
<keyword evidence="7 8" id="KW-0472">Membrane</keyword>
<keyword evidence="2 8" id="KW-0813">Transport</keyword>
<evidence type="ECO:0000256" key="6">
    <source>
        <dbReference type="ARBA" id="ARBA00022989"/>
    </source>
</evidence>
<name>A0ABS9EN74_9BACT</name>
<dbReference type="EMBL" id="JAKGUD010000006">
    <property type="protein sequence ID" value="MCF4142649.1"/>
    <property type="molecule type" value="Genomic_DNA"/>
</dbReference>
<feature type="transmembrane region" description="Helical" evidence="8">
    <location>
        <begin position="235"/>
        <end position="255"/>
    </location>
</feature>
<dbReference type="Proteomes" id="UP001200430">
    <property type="component" value="Unassembled WGS sequence"/>
</dbReference>
<keyword evidence="4" id="KW-0997">Cell inner membrane</keyword>
<evidence type="ECO:0000256" key="8">
    <source>
        <dbReference type="RuleBase" id="RU363032"/>
    </source>
</evidence>
<feature type="transmembrane region" description="Helical" evidence="8">
    <location>
        <begin position="375"/>
        <end position="395"/>
    </location>
</feature>
<dbReference type="Gene3D" id="1.10.3720.10">
    <property type="entry name" value="MetI-like"/>
    <property type="match status" value="2"/>
</dbReference>
<evidence type="ECO:0000313" key="11">
    <source>
        <dbReference type="Proteomes" id="UP001200430"/>
    </source>
</evidence>
<comment type="caution">
    <text evidence="10">The sequence shown here is derived from an EMBL/GenBank/DDBJ whole genome shotgun (WGS) entry which is preliminary data.</text>
</comment>
<feature type="transmembrane region" description="Helical" evidence="8">
    <location>
        <begin position="341"/>
        <end position="363"/>
    </location>
</feature>
<reference evidence="10 11" key="1">
    <citation type="submission" date="2022-01" db="EMBL/GenBank/DDBJ databases">
        <title>Dethiosulfovibrio faecalis sp. nov., a novel proteolytic, non-sulfur-reducing bacterium isolated from a marine aquaculture solid waste bioreactor.</title>
        <authorList>
            <person name="Grabowski S."/>
            <person name="Apolinario E."/>
            <person name="Schneider N."/>
            <person name="Marshall C.W."/>
            <person name="Sowers K.R."/>
        </authorList>
    </citation>
    <scope>NUCLEOTIDE SEQUENCE [LARGE SCALE GENOMIC DNA]</scope>
    <source>
        <strain evidence="10 11">DSM 12537</strain>
    </source>
</reference>
<feature type="domain" description="ABC transmembrane type-1" evidence="9">
    <location>
        <begin position="54"/>
        <end position="256"/>
    </location>
</feature>
<keyword evidence="3" id="KW-1003">Cell membrane</keyword>
<dbReference type="SUPFAM" id="SSF161098">
    <property type="entry name" value="MetI-like"/>
    <property type="match status" value="2"/>
</dbReference>
<evidence type="ECO:0000256" key="2">
    <source>
        <dbReference type="ARBA" id="ARBA00022448"/>
    </source>
</evidence>
<dbReference type="Pfam" id="PF00528">
    <property type="entry name" value="BPD_transp_1"/>
    <property type="match status" value="2"/>
</dbReference>
<feature type="domain" description="ABC transmembrane type-1" evidence="9">
    <location>
        <begin position="337"/>
        <end position="527"/>
    </location>
</feature>
<feature type="transmembrane region" description="Helical" evidence="8">
    <location>
        <begin position="179"/>
        <end position="205"/>
    </location>
</feature>
<dbReference type="PANTHER" id="PTHR43357:SF3">
    <property type="entry name" value="FE(3+)-TRANSPORT SYSTEM PERMEASE PROTEIN FBPB 2"/>
    <property type="match status" value="1"/>
</dbReference>
<comment type="subcellular location">
    <subcellularLocation>
        <location evidence="1">Cell inner membrane</location>
        <topology evidence="1">Multi-pass membrane protein</topology>
    </subcellularLocation>
    <subcellularLocation>
        <location evidence="8">Cell membrane</location>
        <topology evidence="8">Multi-pass membrane protein</topology>
    </subcellularLocation>
</comment>
<accession>A0ABS9EN74</accession>
<feature type="transmembrane region" description="Helical" evidence="8">
    <location>
        <begin position="57"/>
        <end position="82"/>
    </location>
</feature>
<evidence type="ECO:0000256" key="3">
    <source>
        <dbReference type="ARBA" id="ARBA00022475"/>
    </source>
</evidence>
<evidence type="ECO:0000256" key="1">
    <source>
        <dbReference type="ARBA" id="ARBA00004429"/>
    </source>
</evidence>
<feature type="transmembrane region" description="Helical" evidence="8">
    <location>
        <begin position="287"/>
        <end position="312"/>
    </location>
</feature>
<evidence type="ECO:0000256" key="4">
    <source>
        <dbReference type="ARBA" id="ARBA00022519"/>
    </source>
</evidence>
<protein>
    <submittedName>
        <fullName evidence="10">Iron ABC transporter permease</fullName>
    </submittedName>
</protein>
<dbReference type="PANTHER" id="PTHR43357">
    <property type="entry name" value="INNER MEMBRANE ABC TRANSPORTER PERMEASE PROTEIN YDCV"/>
    <property type="match status" value="1"/>
</dbReference>
<feature type="transmembrane region" description="Helical" evidence="8">
    <location>
        <begin position="94"/>
        <end position="116"/>
    </location>
</feature>
<keyword evidence="11" id="KW-1185">Reference proteome</keyword>
<dbReference type="PROSITE" id="PS50928">
    <property type="entry name" value="ABC_TM1"/>
    <property type="match status" value="2"/>
</dbReference>
<evidence type="ECO:0000259" key="9">
    <source>
        <dbReference type="PROSITE" id="PS50928"/>
    </source>
</evidence>
<comment type="similarity">
    <text evidence="8">Belongs to the binding-protein-dependent transport system permease family.</text>
</comment>
<evidence type="ECO:0000256" key="7">
    <source>
        <dbReference type="ARBA" id="ARBA00023136"/>
    </source>
</evidence>
<feature type="transmembrane region" description="Helical" evidence="8">
    <location>
        <begin position="471"/>
        <end position="492"/>
    </location>
</feature>
<proteinExistence type="inferred from homology"/>
<feature type="transmembrane region" description="Helical" evidence="8">
    <location>
        <begin position="401"/>
        <end position="420"/>
    </location>
</feature>